<dbReference type="Gene3D" id="3.30.9.10">
    <property type="entry name" value="D-Amino Acid Oxidase, subunit A, domain 2"/>
    <property type="match status" value="1"/>
</dbReference>
<reference evidence="2 3" key="1">
    <citation type="submission" date="2020-03" db="EMBL/GenBank/DDBJ databases">
        <title>Sequencing the genomes of 1000 actinobacteria strains.</title>
        <authorList>
            <person name="Klenk H.-P."/>
        </authorList>
    </citation>
    <scope>NUCLEOTIDE SEQUENCE [LARGE SCALE GENOMIC DNA]</scope>
    <source>
        <strain evidence="2 3">DSM 45685</strain>
    </source>
</reference>
<proteinExistence type="predicted"/>
<evidence type="ECO:0000313" key="2">
    <source>
        <dbReference type="EMBL" id="NIJ12315.1"/>
    </source>
</evidence>
<comment type="caution">
    <text evidence="2">The sequence shown here is derived from an EMBL/GenBank/DDBJ whole genome shotgun (WGS) entry which is preliminary data.</text>
</comment>
<accession>A0A7X5UQK6</accession>
<evidence type="ECO:0000259" key="1">
    <source>
        <dbReference type="Pfam" id="PF01494"/>
    </source>
</evidence>
<dbReference type="Proteomes" id="UP000545493">
    <property type="component" value="Unassembled WGS sequence"/>
</dbReference>
<dbReference type="RefSeq" id="WP_313886761.1">
    <property type="nucleotide sequence ID" value="NZ_JAAOYM010000001.1"/>
</dbReference>
<sequence>MKRRHVLISGAGIAGPAAAFWLARSGFTTTIVERSPRLRTSGHAVDLRGAQVEALRRMGLLERVVAAGTGRSELRVLNSKGRHVLSLPPQFAGGEVEIARGELSSILYEATAEDTEYIFGDWVTELTETGEGVAVTFAGGGTRLFDLVVGADGLHSGVRALTFGPEGRFRTDLGYYVAGFGAPNHLGLDHVGLMYNVPGRGITVSGLRPEASVRVTLVFASEPLDFDRHDVAQQRKLVADRFADVGWEVPRLLDALWDADDLYFDPLCQVHLPGYSRGRTVLLGDAAWGAGPGGGGTGLAMTAAYVLAGELAHADADHGAAFQRFERAVRPAASAGLKQAKGAGPFLAPATRTGLWLRDRAYRALTSRLLIGWLDSMSTKAANVLKPREYPL</sequence>
<dbReference type="InterPro" id="IPR051704">
    <property type="entry name" value="FAD_aromatic-hydroxylase"/>
</dbReference>
<organism evidence="2 3">
    <name type="scientific">Saccharomonospora amisosensis</name>
    <dbReference type="NCBI Taxonomy" id="1128677"/>
    <lineage>
        <taxon>Bacteria</taxon>
        <taxon>Bacillati</taxon>
        <taxon>Actinomycetota</taxon>
        <taxon>Actinomycetes</taxon>
        <taxon>Pseudonocardiales</taxon>
        <taxon>Pseudonocardiaceae</taxon>
        <taxon>Saccharomonospora</taxon>
    </lineage>
</organism>
<dbReference type="EMBL" id="JAAOYM010000001">
    <property type="protein sequence ID" value="NIJ12315.1"/>
    <property type="molecule type" value="Genomic_DNA"/>
</dbReference>
<dbReference type="InterPro" id="IPR002938">
    <property type="entry name" value="FAD-bd"/>
</dbReference>
<dbReference type="PRINTS" id="PR00420">
    <property type="entry name" value="RNGMNOXGNASE"/>
</dbReference>
<keyword evidence="3" id="KW-1185">Reference proteome</keyword>
<dbReference type="SUPFAM" id="SSF51905">
    <property type="entry name" value="FAD/NAD(P)-binding domain"/>
    <property type="match status" value="1"/>
</dbReference>
<dbReference type="Pfam" id="PF01494">
    <property type="entry name" value="FAD_binding_3"/>
    <property type="match status" value="1"/>
</dbReference>
<dbReference type="AlphaFoldDB" id="A0A7X5UQK6"/>
<feature type="domain" description="FAD-binding" evidence="1">
    <location>
        <begin position="5"/>
        <end position="314"/>
    </location>
</feature>
<dbReference type="InterPro" id="IPR036188">
    <property type="entry name" value="FAD/NAD-bd_sf"/>
</dbReference>
<evidence type="ECO:0000313" key="3">
    <source>
        <dbReference type="Proteomes" id="UP000545493"/>
    </source>
</evidence>
<protein>
    <submittedName>
        <fullName evidence="2">2-polyprenyl-6-methoxyphenol hydroxylase-like FAD-dependent oxidoreductase</fullName>
    </submittedName>
</protein>
<dbReference type="Gene3D" id="3.50.50.60">
    <property type="entry name" value="FAD/NAD(P)-binding domain"/>
    <property type="match status" value="1"/>
</dbReference>
<dbReference type="PANTHER" id="PTHR46865">
    <property type="entry name" value="OXIDOREDUCTASE-RELATED"/>
    <property type="match status" value="1"/>
</dbReference>
<dbReference type="GO" id="GO:0071949">
    <property type="term" value="F:FAD binding"/>
    <property type="evidence" value="ECO:0007669"/>
    <property type="project" value="InterPro"/>
</dbReference>
<name>A0A7X5UQK6_9PSEU</name>
<gene>
    <name evidence="2" type="ORF">FHU38_002659</name>
</gene>
<dbReference type="PANTHER" id="PTHR46865:SF2">
    <property type="entry name" value="MONOOXYGENASE"/>
    <property type="match status" value="1"/>
</dbReference>